<dbReference type="Proteomes" id="UP001597197">
    <property type="component" value="Unassembled WGS sequence"/>
</dbReference>
<dbReference type="EMBL" id="JBHUFD010000006">
    <property type="protein sequence ID" value="MFD1874213.1"/>
    <property type="molecule type" value="Genomic_DNA"/>
</dbReference>
<organism evidence="1 2">
    <name type="scientific">Hymenobacter bucti</name>
    <dbReference type="NCBI Taxonomy" id="1844114"/>
    <lineage>
        <taxon>Bacteria</taxon>
        <taxon>Pseudomonadati</taxon>
        <taxon>Bacteroidota</taxon>
        <taxon>Cytophagia</taxon>
        <taxon>Cytophagales</taxon>
        <taxon>Hymenobacteraceae</taxon>
        <taxon>Hymenobacter</taxon>
    </lineage>
</organism>
<name>A0ABW4QXA4_9BACT</name>
<accession>A0ABW4QXA4</accession>
<dbReference type="RefSeq" id="WP_382315808.1">
    <property type="nucleotide sequence ID" value="NZ_JBHUFD010000006.1"/>
</dbReference>
<proteinExistence type="predicted"/>
<evidence type="ECO:0000313" key="2">
    <source>
        <dbReference type="Proteomes" id="UP001597197"/>
    </source>
</evidence>
<gene>
    <name evidence="1" type="ORF">ACFSDX_17345</name>
</gene>
<evidence type="ECO:0000313" key="1">
    <source>
        <dbReference type="EMBL" id="MFD1874213.1"/>
    </source>
</evidence>
<reference evidence="2" key="1">
    <citation type="journal article" date="2019" name="Int. J. Syst. Evol. Microbiol.">
        <title>The Global Catalogue of Microorganisms (GCM) 10K type strain sequencing project: providing services to taxonomists for standard genome sequencing and annotation.</title>
        <authorList>
            <consortium name="The Broad Institute Genomics Platform"/>
            <consortium name="The Broad Institute Genome Sequencing Center for Infectious Disease"/>
            <person name="Wu L."/>
            <person name="Ma J."/>
        </authorList>
    </citation>
    <scope>NUCLEOTIDE SEQUENCE [LARGE SCALE GENOMIC DNA]</scope>
    <source>
        <strain evidence="2">CGMCC 1.15795</strain>
    </source>
</reference>
<protein>
    <submittedName>
        <fullName evidence="1">Uncharacterized protein</fullName>
    </submittedName>
</protein>
<comment type="caution">
    <text evidence="1">The sequence shown here is derived from an EMBL/GenBank/DDBJ whole genome shotgun (WGS) entry which is preliminary data.</text>
</comment>
<sequence>MCALSIALVQTDYLTLRYRPDLHRLVGRWQRPVSGAEFRAGYRAMLRLARQTNCPYWQLDLRGRDTLPDDDGRRWLLQRFIPELASRLPEPACLAYLLSPSMMQDMVPPVGSPAQVAFFSEEGPLTTWLTQCQHRSREALAQAGFRPPPAA</sequence>
<keyword evidence="2" id="KW-1185">Reference proteome</keyword>